<gene>
    <name evidence="1" type="ORF">FPE_LOCUS9902</name>
</gene>
<name>A0AAD1Z8I2_9LAMI</name>
<evidence type="ECO:0000313" key="1">
    <source>
        <dbReference type="EMBL" id="CAI9762472.1"/>
    </source>
</evidence>
<dbReference type="Proteomes" id="UP000834106">
    <property type="component" value="Chromosome 5"/>
</dbReference>
<keyword evidence="2" id="KW-1185">Reference proteome</keyword>
<organism evidence="1 2">
    <name type="scientific">Fraxinus pennsylvanica</name>
    <dbReference type="NCBI Taxonomy" id="56036"/>
    <lineage>
        <taxon>Eukaryota</taxon>
        <taxon>Viridiplantae</taxon>
        <taxon>Streptophyta</taxon>
        <taxon>Embryophyta</taxon>
        <taxon>Tracheophyta</taxon>
        <taxon>Spermatophyta</taxon>
        <taxon>Magnoliopsida</taxon>
        <taxon>eudicotyledons</taxon>
        <taxon>Gunneridae</taxon>
        <taxon>Pentapetalae</taxon>
        <taxon>asterids</taxon>
        <taxon>lamiids</taxon>
        <taxon>Lamiales</taxon>
        <taxon>Oleaceae</taxon>
        <taxon>Oleeae</taxon>
        <taxon>Fraxinus</taxon>
    </lineage>
</organism>
<accession>A0AAD1Z8I2</accession>
<dbReference type="AlphaFoldDB" id="A0AAD1Z8I2"/>
<dbReference type="EMBL" id="OU503040">
    <property type="protein sequence ID" value="CAI9762472.1"/>
    <property type="molecule type" value="Genomic_DNA"/>
</dbReference>
<protein>
    <submittedName>
        <fullName evidence="1">Uncharacterized protein</fullName>
    </submittedName>
</protein>
<proteinExistence type="predicted"/>
<evidence type="ECO:0000313" key="2">
    <source>
        <dbReference type="Proteomes" id="UP000834106"/>
    </source>
</evidence>
<reference evidence="1" key="1">
    <citation type="submission" date="2023-05" db="EMBL/GenBank/DDBJ databases">
        <authorList>
            <person name="Huff M."/>
        </authorList>
    </citation>
    <scope>NUCLEOTIDE SEQUENCE</scope>
</reference>
<sequence>MTKRAFSNRNILLGTLQRQRGTHIIVTVGQDVVDNDFHVAGLIEAGPPFSASTVHMAGSCVVKISPMKNVVGGVICPAQVWLSPRGTGPPLPPVSPDVILHVNGQEFLSKLEVDDSMRFCDARGKLRALGILSKYPIFSGVGFIAESKKTEYVESGTVLRMKEKGRKSSVGFC</sequence>